<dbReference type="Proteomes" id="UP000054771">
    <property type="component" value="Unassembled WGS sequence"/>
</dbReference>
<dbReference type="SUPFAM" id="SSF49785">
    <property type="entry name" value="Galactose-binding domain-like"/>
    <property type="match status" value="1"/>
</dbReference>
<evidence type="ECO:0000256" key="1">
    <source>
        <dbReference type="ARBA" id="ARBA00022801"/>
    </source>
</evidence>
<organism evidence="3 4">
    <name type="scientific">Aspergillus calidoustus</name>
    <dbReference type="NCBI Taxonomy" id="454130"/>
    <lineage>
        <taxon>Eukaryota</taxon>
        <taxon>Fungi</taxon>
        <taxon>Dikarya</taxon>
        <taxon>Ascomycota</taxon>
        <taxon>Pezizomycotina</taxon>
        <taxon>Eurotiomycetes</taxon>
        <taxon>Eurotiomycetidae</taxon>
        <taxon>Eurotiales</taxon>
        <taxon>Aspergillaceae</taxon>
        <taxon>Aspergillus</taxon>
        <taxon>Aspergillus subgen. Nidulantes</taxon>
    </lineage>
</organism>
<dbReference type="InterPro" id="IPR008979">
    <property type="entry name" value="Galactose-bd-like_sf"/>
</dbReference>
<keyword evidence="1" id="KW-0378">Hydrolase</keyword>
<dbReference type="InterPro" id="IPR029058">
    <property type="entry name" value="AB_hydrolase_fold"/>
</dbReference>
<dbReference type="AlphaFoldDB" id="A0A0U5GKI7"/>
<feature type="domain" description="Xaa-Pro dipeptidyl-peptidase C-terminal" evidence="2">
    <location>
        <begin position="326"/>
        <end position="585"/>
    </location>
</feature>
<dbReference type="GO" id="GO:0008239">
    <property type="term" value="F:dipeptidyl-peptidase activity"/>
    <property type="evidence" value="ECO:0007669"/>
    <property type="project" value="InterPro"/>
</dbReference>
<dbReference type="InterPro" id="IPR000383">
    <property type="entry name" value="Xaa-Pro-like_dom"/>
</dbReference>
<dbReference type="Gene3D" id="3.40.50.1820">
    <property type="entry name" value="alpha/beta hydrolase"/>
    <property type="match status" value="1"/>
</dbReference>
<dbReference type="Pfam" id="PF02129">
    <property type="entry name" value="Peptidase_S15"/>
    <property type="match status" value="1"/>
</dbReference>
<protein>
    <recommendedName>
        <fullName evidence="2">Xaa-Pro dipeptidyl-peptidase C-terminal domain-containing protein</fullName>
    </recommendedName>
</protein>
<dbReference type="PANTHER" id="PTHR43056">
    <property type="entry name" value="PEPTIDASE S9 PROLYL OLIGOPEPTIDASE"/>
    <property type="match status" value="1"/>
</dbReference>
<sequence length="589" mass="66017">MPLELNIAYKPISPPLVGENGYRGFLGFSEILPKGWKASDSSKPLSTDILVDHDVELRMRDGCKIYADIYRPTTSSSDCPVPAILSWSPFGKKFNGMHFLQAMTPYNMGVRGTDLSGLEKFEGPDPADFVPHGFAIVNVDPRGIGDSDGLCHIMGPQEGQDGYDAIEHVAMLPWCSGRVGMAGNSHLAVIQWHVAQLQPPSLKAIAPWEACSDLFREQFVRGGVYAGAFYDHITAAMFRGRRGMEDFAAMHRRDPLANAYWDSKRPDMSRIQVPAYITASFNSFLHTMGSIRGYMQIPHSQKWLRFSPYQEWHDQWAVEDSKQELIAFFTRYLQDTKNDWEKTPRVRLCTLRFGALDAITDQVSEDFPFPQTTYKTLFLREGGSLDPQPAKESHTVSYNSEDPGCIASFTHVFTTRTVLTGIPKVVLYMSCPDSDDMDVYVMIRKLDTNGDAMLCLNVPWSSITPKALAEIPQEMASDLLVYKGPVGILRASHREIDATQSMHPNYPFHPHSRAQPLQPSEVVRLEIGIFAMSIEYAPGEALQLQVSGQSPQEVSFREIKGRTGNHANRGDHHVHFGTQYPSHLILPFV</sequence>
<dbReference type="Gene3D" id="1.10.3020.20">
    <property type="match status" value="1"/>
</dbReference>
<dbReference type="InterPro" id="IPR050585">
    <property type="entry name" value="Xaa-Pro_dipeptidyl-ppase/CocE"/>
</dbReference>
<dbReference type="SUPFAM" id="SSF53474">
    <property type="entry name" value="alpha/beta-Hydrolases"/>
    <property type="match status" value="1"/>
</dbReference>
<gene>
    <name evidence="3" type="ORF">ASPCAL02419</name>
</gene>
<evidence type="ECO:0000259" key="2">
    <source>
        <dbReference type="SMART" id="SM00939"/>
    </source>
</evidence>
<dbReference type="Pfam" id="PF08530">
    <property type="entry name" value="PepX_C"/>
    <property type="match status" value="1"/>
</dbReference>
<dbReference type="InterPro" id="IPR013736">
    <property type="entry name" value="Xaa-Pro_dipept_C"/>
</dbReference>
<dbReference type="PANTHER" id="PTHR43056:SF10">
    <property type="entry name" value="COCE_NOND FAMILY, PUTATIVE (AFU_ORTHOLOGUE AFUA_7G00600)-RELATED"/>
    <property type="match status" value="1"/>
</dbReference>
<reference evidence="4" key="1">
    <citation type="journal article" date="2016" name="Genome Announc.">
        <title>Draft genome sequences of fungus Aspergillus calidoustus.</title>
        <authorList>
            <person name="Horn F."/>
            <person name="Linde J."/>
            <person name="Mattern D.J."/>
            <person name="Walther G."/>
            <person name="Guthke R."/>
            <person name="Scherlach K."/>
            <person name="Martin K."/>
            <person name="Brakhage A.A."/>
            <person name="Petzke L."/>
            <person name="Valiante V."/>
        </authorList>
    </citation>
    <scope>NUCLEOTIDE SEQUENCE [LARGE SCALE GENOMIC DNA]</scope>
    <source>
        <strain evidence="4">SF006504</strain>
    </source>
</reference>
<evidence type="ECO:0000313" key="3">
    <source>
        <dbReference type="EMBL" id="CEN59978.1"/>
    </source>
</evidence>
<dbReference type="InterPro" id="IPR005674">
    <property type="entry name" value="CocE/Ser_esterase"/>
</dbReference>
<dbReference type="NCBIfam" id="TIGR00976">
    <property type="entry name" value="CocE_NonD"/>
    <property type="match status" value="1"/>
</dbReference>
<proteinExistence type="predicted"/>
<name>A0A0U5GKI7_ASPCI</name>
<dbReference type="SMART" id="SM00939">
    <property type="entry name" value="PepX_C"/>
    <property type="match status" value="1"/>
</dbReference>
<accession>A0A0U5GKI7</accession>
<evidence type="ECO:0000313" key="4">
    <source>
        <dbReference type="Proteomes" id="UP000054771"/>
    </source>
</evidence>
<dbReference type="EMBL" id="CDMC01000002">
    <property type="protein sequence ID" value="CEN59978.1"/>
    <property type="molecule type" value="Genomic_DNA"/>
</dbReference>
<dbReference type="Gene3D" id="2.60.120.260">
    <property type="entry name" value="Galactose-binding domain-like"/>
    <property type="match status" value="1"/>
</dbReference>
<dbReference type="OrthoDB" id="2578740at2759"/>
<keyword evidence="4" id="KW-1185">Reference proteome</keyword>
<dbReference type="STRING" id="454130.A0A0U5GKI7"/>